<evidence type="ECO:0000259" key="1">
    <source>
        <dbReference type="Pfam" id="PF02746"/>
    </source>
</evidence>
<reference evidence="2" key="1">
    <citation type="submission" date="2018-05" db="EMBL/GenBank/DDBJ databases">
        <authorList>
            <person name="Lanie J.A."/>
            <person name="Ng W.-L."/>
            <person name="Kazmierczak K.M."/>
            <person name="Andrzejewski T.M."/>
            <person name="Davidsen T.M."/>
            <person name="Wayne K.J."/>
            <person name="Tettelin H."/>
            <person name="Glass J.I."/>
            <person name="Rusch D."/>
            <person name="Podicherti R."/>
            <person name="Tsui H.-C.T."/>
            <person name="Winkler M.E."/>
        </authorList>
    </citation>
    <scope>NUCLEOTIDE SEQUENCE</scope>
</reference>
<dbReference type="InterPro" id="IPR013341">
    <property type="entry name" value="Mandelate_racemase_N_dom"/>
</dbReference>
<dbReference type="Pfam" id="PF02746">
    <property type="entry name" value="MR_MLE_N"/>
    <property type="match status" value="1"/>
</dbReference>
<dbReference type="Gene3D" id="3.30.390.10">
    <property type="entry name" value="Enolase-like, N-terminal domain"/>
    <property type="match status" value="1"/>
</dbReference>
<name>A0A383BS30_9ZZZZ</name>
<evidence type="ECO:0000313" key="2">
    <source>
        <dbReference type="EMBL" id="SVE22640.1"/>
    </source>
</evidence>
<sequence length="137" mass="15282">MKIVAVDPFYLKMPNITTDADGTQDTLVVRVRTDEGIEGWGECDASPLVSLATYCCPMSHGNIINIRQSLVGEVLRGSDDILRLHDKILRNALDIQQIDHAYSGTDIALWDIVGQKFKRPVYQLLEDQFGFSSQGID</sequence>
<feature type="non-terminal residue" evidence="2">
    <location>
        <position position="137"/>
    </location>
</feature>
<dbReference type="AlphaFoldDB" id="A0A383BS30"/>
<organism evidence="2">
    <name type="scientific">marine metagenome</name>
    <dbReference type="NCBI Taxonomy" id="408172"/>
    <lineage>
        <taxon>unclassified sequences</taxon>
        <taxon>metagenomes</taxon>
        <taxon>ecological metagenomes</taxon>
    </lineage>
</organism>
<dbReference type="InterPro" id="IPR029017">
    <property type="entry name" value="Enolase-like_N"/>
</dbReference>
<dbReference type="PANTHER" id="PTHR48080">
    <property type="entry name" value="D-GALACTONATE DEHYDRATASE-RELATED"/>
    <property type="match status" value="1"/>
</dbReference>
<dbReference type="InterPro" id="IPR034593">
    <property type="entry name" value="DgoD-like"/>
</dbReference>
<protein>
    <recommendedName>
        <fullName evidence="1">Mandelate racemase/muconate lactonizing enzyme N-terminal domain-containing protein</fullName>
    </recommendedName>
</protein>
<feature type="domain" description="Mandelate racemase/muconate lactonizing enzyme N-terminal" evidence="1">
    <location>
        <begin position="16"/>
        <end position="125"/>
    </location>
</feature>
<dbReference type="EMBL" id="UINC01202704">
    <property type="protein sequence ID" value="SVE22640.1"/>
    <property type="molecule type" value="Genomic_DNA"/>
</dbReference>
<dbReference type="SUPFAM" id="SSF54826">
    <property type="entry name" value="Enolase N-terminal domain-like"/>
    <property type="match status" value="1"/>
</dbReference>
<accession>A0A383BS30</accession>
<proteinExistence type="predicted"/>
<gene>
    <name evidence="2" type="ORF">METZ01_LOCUS475494</name>
</gene>